<protein>
    <submittedName>
        <fullName evidence="2">Uncharacterized protein</fullName>
    </submittedName>
</protein>
<comment type="caution">
    <text evidence="2">The sequence shown here is derived from an EMBL/GenBank/DDBJ whole genome shotgun (WGS) entry which is preliminary data.</text>
</comment>
<evidence type="ECO:0000313" key="2">
    <source>
        <dbReference type="EMBL" id="OPJ90614.1"/>
    </source>
</evidence>
<feature type="region of interest" description="Disordered" evidence="1">
    <location>
        <begin position="1"/>
        <end position="22"/>
    </location>
</feature>
<keyword evidence="3" id="KW-1185">Reference proteome</keyword>
<gene>
    <name evidence="2" type="ORF">AV530_013855</name>
</gene>
<sequence>MEKTMVTQSDPLQSMDDHNGAGIQLQPMENLMSQAVEIPGRKLQLVENWTWRRLLTETLVPGEEPR</sequence>
<dbReference type="Proteomes" id="UP000190648">
    <property type="component" value="Unassembled WGS sequence"/>
</dbReference>
<dbReference type="EMBL" id="LSYS01000032">
    <property type="protein sequence ID" value="OPJ90614.1"/>
    <property type="molecule type" value="Genomic_DNA"/>
</dbReference>
<reference evidence="2 3" key="1">
    <citation type="submission" date="2016-02" db="EMBL/GenBank/DDBJ databases">
        <title>Band-tailed pigeon sequencing and assembly.</title>
        <authorList>
            <person name="Soares A.E."/>
            <person name="Novak B.J."/>
            <person name="Rice E.S."/>
            <person name="O'Connell B."/>
            <person name="Chang D."/>
            <person name="Weber S."/>
            <person name="Shapiro B."/>
        </authorList>
    </citation>
    <scope>NUCLEOTIDE SEQUENCE [LARGE SCALE GENOMIC DNA]</scope>
    <source>
        <strain evidence="2">BTP2013</strain>
        <tissue evidence="2">Blood</tissue>
    </source>
</reference>
<evidence type="ECO:0000313" key="3">
    <source>
        <dbReference type="Proteomes" id="UP000190648"/>
    </source>
</evidence>
<evidence type="ECO:0000256" key="1">
    <source>
        <dbReference type="SAM" id="MobiDB-lite"/>
    </source>
</evidence>
<feature type="compositionally biased region" description="Polar residues" evidence="1">
    <location>
        <begin position="1"/>
        <end position="12"/>
    </location>
</feature>
<dbReference type="AlphaFoldDB" id="A0A1V4L192"/>
<accession>A0A1V4L192</accession>
<name>A0A1V4L192_PATFA</name>
<proteinExistence type="predicted"/>
<organism evidence="2 3">
    <name type="scientific">Patagioenas fasciata monilis</name>
    <dbReference type="NCBI Taxonomy" id="372326"/>
    <lineage>
        <taxon>Eukaryota</taxon>
        <taxon>Metazoa</taxon>
        <taxon>Chordata</taxon>
        <taxon>Craniata</taxon>
        <taxon>Vertebrata</taxon>
        <taxon>Euteleostomi</taxon>
        <taxon>Archelosauria</taxon>
        <taxon>Archosauria</taxon>
        <taxon>Dinosauria</taxon>
        <taxon>Saurischia</taxon>
        <taxon>Theropoda</taxon>
        <taxon>Coelurosauria</taxon>
        <taxon>Aves</taxon>
        <taxon>Neognathae</taxon>
        <taxon>Neoaves</taxon>
        <taxon>Columbimorphae</taxon>
        <taxon>Columbiformes</taxon>
        <taxon>Columbidae</taxon>
        <taxon>Patagioenas</taxon>
    </lineage>
</organism>